<evidence type="ECO:0000313" key="1">
    <source>
        <dbReference type="EMBL" id="KAJ8772156.1"/>
    </source>
</evidence>
<evidence type="ECO:0000313" key="2">
    <source>
        <dbReference type="Proteomes" id="UP001159364"/>
    </source>
</evidence>
<dbReference type="EMBL" id="JAIWQS010000002">
    <property type="protein sequence ID" value="KAJ8772156.1"/>
    <property type="molecule type" value="Genomic_DNA"/>
</dbReference>
<keyword evidence="2" id="KW-1185">Reference proteome</keyword>
<gene>
    <name evidence="1" type="ORF">K2173_027333</name>
</gene>
<protein>
    <submittedName>
        <fullName evidence="1">Uncharacterized protein</fullName>
    </submittedName>
</protein>
<proteinExistence type="predicted"/>
<organism evidence="1 2">
    <name type="scientific">Erythroxylum novogranatense</name>
    <dbReference type="NCBI Taxonomy" id="1862640"/>
    <lineage>
        <taxon>Eukaryota</taxon>
        <taxon>Viridiplantae</taxon>
        <taxon>Streptophyta</taxon>
        <taxon>Embryophyta</taxon>
        <taxon>Tracheophyta</taxon>
        <taxon>Spermatophyta</taxon>
        <taxon>Magnoliopsida</taxon>
        <taxon>eudicotyledons</taxon>
        <taxon>Gunneridae</taxon>
        <taxon>Pentapetalae</taxon>
        <taxon>rosids</taxon>
        <taxon>fabids</taxon>
        <taxon>Malpighiales</taxon>
        <taxon>Erythroxylaceae</taxon>
        <taxon>Erythroxylum</taxon>
    </lineage>
</organism>
<name>A0AAV8U050_9ROSI</name>
<comment type="caution">
    <text evidence="1">The sequence shown here is derived from an EMBL/GenBank/DDBJ whole genome shotgun (WGS) entry which is preliminary data.</text>
</comment>
<reference evidence="1 2" key="1">
    <citation type="submission" date="2021-09" db="EMBL/GenBank/DDBJ databases">
        <title>Genomic insights and catalytic innovation underlie evolution of tropane alkaloids biosynthesis.</title>
        <authorList>
            <person name="Wang Y.-J."/>
            <person name="Tian T."/>
            <person name="Huang J.-P."/>
            <person name="Huang S.-X."/>
        </authorList>
    </citation>
    <scope>NUCLEOTIDE SEQUENCE [LARGE SCALE GENOMIC DNA]</scope>
    <source>
        <strain evidence="1">KIB-2018</strain>
        <tissue evidence="1">Leaf</tissue>
    </source>
</reference>
<sequence length="220" mass="25876">MANNKSLVIADAIHVLSRITKHKLTGHNYFESCKKIRIYLQSISKDNHLTNDPPLDYTCWEWLRDDARLFLQIQNYINIEVIYLINHCDYVKELMDYLEFLYSGKGNISRIFEICKGFYRAEIYKELNVLLLFSLDIKIQQVQWEQMTVMSFLAGLNSQFDVAKSQILSSIELSSLHEVFTWIIHMDINSFAPPSTHNSNSLVSRTHEFNFEKLSHKHHN</sequence>
<accession>A0AAV8U050</accession>
<dbReference type="AlphaFoldDB" id="A0AAV8U050"/>
<dbReference type="Proteomes" id="UP001159364">
    <property type="component" value="Linkage Group LG02"/>
</dbReference>